<dbReference type="PANTHER" id="PTHR34154">
    <property type="entry name" value="ALKALI-SENSITIVE LINKAGE PROTEIN 1"/>
    <property type="match status" value="1"/>
</dbReference>
<gene>
    <name evidence="2" type="ORF">CI109_106916</name>
</gene>
<dbReference type="SUPFAM" id="SSF51445">
    <property type="entry name" value="(Trans)glycosidases"/>
    <property type="match status" value="1"/>
</dbReference>
<evidence type="ECO:0000259" key="1">
    <source>
        <dbReference type="Pfam" id="PF11790"/>
    </source>
</evidence>
<dbReference type="Gene3D" id="3.20.20.80">
    <property type="entry name" value="Glycosidases"/>
    <property type="match status" value="1"/>
</dbReference>
<evidence type="ECO:0000313" key="2">
    <source>
        <dbReference type="EMBL" id="WWD22425.1"/>
    </source>
</evidence>
<dbReference type="KEGG" id="ksn:43586130"/>
<dbReference type="EMBL" id="CP144063">
    <property type="protein sequence ID" value="WWD22425.1"/>
    <property type="molecule type" value="Genomic_DNA"/>
</dbReference>
<dbReference type="InterPro" id="IPR053183">
    <property type="entry name" value="ASL1"/>
</dbReference>
<dbReference type="Proteomes" id="UP000322225">
    <property type="component" value="Chromosome 13"/>
</dbReference>
<protein>
    <recommendedName>
        <fullName evidence="1">Asl1-like glycosyl hydrolase catalytic domain-containing protein</fullName>
    </recommendedName>
</protein>
<reference evidence="2" key="2">
    <citation type="submission" date="2024-01" db="EMBL/GenBank/DDBJ databases">
        <title>Comparative genomics of Cryptococcus and Kwoniella reveals pathogenesis evolution and contrasting modes of karyotype evolution via chromosome fusion or intercentromeric recombination.</title>
        <authorList>
            <person name="Coelho M.A."/>
            <person name="David-Palma M."/>
            <person name="Shea T."/>
            <person name="Bowers K."/>
            <person name="McGinley-Smith S."/>
            <person name="Mohammad A.W."/>
            <person name="Gnirke A."/>
            <person name="Yurkov A.M."/>
            <person name="Nowrousian M."/>
            <person name="Sun S."/>
            <person name="Cuomo C.A."/>
            <person name="Heitman J."/>
        </authorList>
    </citation>
    <scope>NUCLEOTIDE SEQUENCE</scope>
    <source>
        <strain evidence="2">CBS 12478</strain>
    </source>
</reference>
<feature type="domain" description="Asl1-like glycosyl hydrolase catalytic" evidence="1">
    <location>
        <begin position="15"/>
        <end position="267"/>
    </location>
</feature>
<name>A0A5M6CC25_9TREE</name>
<dbReference type="PANTHER" id="PTHR34154:SF3">
    <property type="entry name" value="ALKALI-SENSITIVE LINKAGE PROTEIN 1"/>
    <property type="match status" value="1"/>
</dbReference>
<dbReference type="GO" id="GO:0071966">
    <property type="term" value="P:fungal-type cell wall polysaccharide metabolic process"/>
    <property type="evidence" value="ECO:0007669"/>
    <property type="project" value="TreeGrafter"/>
</dbReference>
<evidence type="ECO:0000313" key="3">
    <source>
        <dbReference type="Proteomes" id="UP000322225"/>
    </source>
</evidence>
<dbReference type="InterPro" id="IPR024655">
    <property type="entry name" value="Asl1_glyco_hydro_catalytic"/>
</dbReference>
<dbReference type="GO" id="GO:0009277">
    <property type="term" value="C:fungal-type cell wall"/>
    <property type="evidence" value="ECO:0007669"/>
    <property type="project" value="TreeGrafter"/>
</dbReference>
<dbReference type="AlphaFoldDB" id="A0A5M6CC25"/>
<dbReference type="InterPro" id="IPR017853">
    <property type="entry name" value="GH"/>
</dbReference>
<dbReference type="Pfam" id="PF11790">
    <property type="entry name" value="Glyco_hydro_cc"/>
    <property type="match status" value="1"/>
</dbReference>
<dbReference type="OrthoDB" id="5959761at2759"/>
<reference evidence="2" key="1">
    <citation type="submission" date="2017-08" db="EMBL/GenBank/DDBJ databases">
        <authorList>
            <person name="Cuomo C."/>
            <person name="Billmyre B."/>
            <person name="Heitman J."/>
        </authorList>
    </citation>
    <scope>NUCLEOTIDE SEQUENCE</scope>
    <source>
        <strain evidence="2">CBS 12478</strain>
    </source>
</reference>
<dbReference type="GeneID" id="43586130"/>
<proteinExistence type="predicted"/>
<dbReference type="RefSeq" id="XP_031863577.1">
    <property type="nucleotide sequence ID" value="XM_032002020.1"/>
</dbReference>
<keyword evidence="3" id="KW-1185">Reference proteome</keyword>
<organism evidence="2 3">
    <name type="scientific">Kwoniella shandongensis</name>
    <dbReference type="NCBI Taxonomy" id="1734106"/>
    <lineage>
        <taxon>Eukaryota</taxon>
        <taxon>Fungi</taxon>
        <taxon>Dikarya</taxon>
        <taxon>Basidiomycota</taxon>
        <taxon>Agaricomycotina</taxon>
        <taxon>Tremellomycetes</taxon>
        <taxon>Tremellales</taxon>
        <taxon>Cryptococcaceae</taxon>
        <taxon>Kwoniella</taxon>
    </lineage>
</organism>
<sequence length="273" mass="30971">MSDEQNRGKAGISWPVQEGTSDPVAKFFGPDSKLSWHWNWNKHWQGPLLPNSSEDLQINAEFVPMIWSPDLLNDGNELQPGWKYILGFNEPDHGDSSVADKKTPEVAAQAWIRVAALRTDPEQKLVSPAVAGSVQWLKNFLTLIPPGTMPEYLAVHLYTTTFEDFVAKLEMYYDTFGLPIFLTEFAMQRTVVAGDNFGIDPNVPPPETQQQVHDFMGQTTKWLDETDWIVKYSWFGAVRESNNLHGVHPFNRLMDEHGEITNLGWQYIKGGHA</sequence>
<accession>A0A5M6CC25</accession>